<evidence type="ECO:0000313" key="3">
    <source>
        <dbReference type="EMBL" id="GAA5166728.1"/>
    </source>
</evidence>
<dbReference type="InterPro" id="IPR049492">
    <property type="entry name" value="BD-FAE-like_dom"/>
</dbReference>
<evidence type="ECO:0000256" key="1">
    <source>
        <dbReference type="ARBA" id="ARBA00022801"/>
    </source>
</evidence>
<protein>
    <submittedName>
        <fullName evidence="3">Alpha/beta hydrolase</fullName>
    </submittedName>
</protein>
<dbReference type="Gene3D" id="3.40.50.1820">
    <property type="entry name" value="alpha/beta hydrolase"/>
    <property type="match status" value="1"/>
</dbReference>
<sequence length="400" mass="42334">MGAYRPWLTRWPWSLVNALSSAFASEFPGVLLGVHAAATVGALRSRGLSRVAGVALNGAALAGLAGLAGDAGRSARALHDALGELGVPTDGVPARRPRGVLPGPLARSRYLRHADVAFHAELGGFGTLDVWHRPGLPVDGKAPVLVQVHGGAWERMDKRGQAEPLMGYLAERGWVCVTVNYRLAPEARWPAMIVDVKRAIAWTRENIAQYGGDPDFIAITGGSAGGHLAALAALSANDPDYQPGFTDRDTRVAASVPLYGVHDFTVDAREGLTDLLENTVIGTRFADDERTWLRASPITRVDADTPPFLVVHGTTDAVVPVRQSRKLVAALRADSPSPVGYAELPHAQHGFDFVATARTAYLADAVHRFLSHVHRGYLAGTSARAAGKSGRNRAEAGAAG</sequence>
<feature type="domain" description="BD-FAE-like" evidence="2">
    <location>
        <begin position="139"/>
        <end position="331"/>
    </location>
</feature>
<comment type="caution">
    <text evidence="3">The sequence shown here is derived from an EMBL/GenBank/DDBJ whole genome shotgun (WGS) entry which is preliminary data.</text>
</comment>
<dbReference type="EMBL" id="BAABJP010000036">
    <property type="protein sequence ID" value="GAA5166728.1"/>
    <property type="molecule type" value="Genomic_DNA"/>
</dbReference>
<evidence type="ECO:0000259" key="2">
    <source>
        <dbReference type="Pfam" id="PF20434"/>
    </source>
</evidence>
<gene>
    <name evidence="3" type="ORF">GCM10023321_58310</name>
</gene>
<dbReference type="SUPFAM" id="SSF53474">
    <property type="entry name" value="alpha/beta-Hydrolases"/>
    <property type="match status" value="1"/>
</dbReference>
<evidence type="ECO:0000313" key="4">
    <source>
        <dbReference type="Proteomes" id="UP001428817"/>
    </source>
</evidence>
<proteinExistence type="predicted"/>
<dbReference type="GO" id="GO:0016787">
    <property type="term" value="F:hydrolase activity"/>
    <property type="evidence" value="ECO:0007669"/>
    <property type="project" value="UniProtKB-KW"/>
</dbReference>
<name>A0ABP9QSH4_9PSEU</name>
<dbReference type="InterPro" id="IPR029058">
    <property type="entry name" value="AB_hydrolase_fold"/>
</dbReference>
<dbReference type="PANTHER" id="PTHR48081:SF33">
    <property type="entry name" value="KYNURENINE FORMAMIDASE"/>
    <property type="match status" value="1"/>
</dbReference>
<keyword evidence="1 3" id="KW-0378">Hydrolase</keyword>
<accession>A0ABP9QSH4</accession>
<dbReference type="PANTHER" id="PTHR48081">
    <property type="entry name" value="AB HYDROLASE SUPERFAMILY PROTEIN C4A8.06C"/>
    <property type="match status" value="1"/>
</dbReference>
<dbReference type="RefSeq" id="WP_221497664.1">
    <property type="nucleotide sequence ID" value="NZ_BAABJP010000036.1"/>
</dbReference>
<reference evidence="4" key="1">
    <citation type="journal article" date="2019" name="Int. J. Syst. Evol. Microbiol.">
        <title>The Global Catalogue of Microorganisms (GCM) 10K type strain sequencing project: providing services to taxonomists for standard genome sequencing and annotation.</title>
        <authorList>
            <consortium name="The Broad Institute Genomics Platform"/>
            <consortium name="The Broad Institute Genome Sequencing Center for Infectious Disease"/>
            <person name="Wu L."/>
            <person name="Ma J."/>
        </authorList>
    </citation>
    <scope>NUCLEOTIDE SEQUENCE [LARGE SCALE GENOMIC DNA]</scope>
    <source>
        <strain evidence="4">JCM 18303</strain>
    </source>
</reference>
<dbReference type="Pfam" id="PF20434">
    <property type="entry name" value="BD-FAE"/>
    <property type="match status" value="1"/>
</dbReference>
<organism evidence="3 4">
    <name type="scientific">Pseudonocardia eucalypti</name>
    <dbReference type="NCBI Taxonomy" id="648755"/>
    <lineage>
        <taxon>Bacteria</taxon>
        <taxon>Bacillati</taxon>
        <taxon>Actinomycetota</taxon>
        <taxon>Actinomycetes</taxon>
        <taxon>Pseudonocardiales</taxon>
        <taxon>Pseudonocardiaceae</taxon>
        <taxon>Pseudonocardia</taxon>
    </lineage>
</organism>
<dbReference type="Proteomes" id="UP001428817">
    <property type="component" value="Unassembled WGS sequence"/>
</dbReference>
<keyword evidence="4" id="KW-1185">Reference proteome</keyword>
<dbReference type="InterPro" id="IPR050300">
    <property type="entry name" value="GDXG_lipolytic_enzyme"/>
</dbReference>